<reference evidence="3 4" key="1">
    <citation type="journal article" date="2019" name="Int. J. Syst. Evol. Microbiol.">
        <title>The Global Catalogue of Microorganisms (GCM) 10K type strain sequencing project: providing services to taxonomists for standard genome sequencing and annotation.</title>
        <authorList>
            <consortium name="The Broad Institute Genomics Platform"/>
            <consortium name="The Broad Institute Genome Sequencing Center for Infectious Disease"/>
            <person name="Wu L."/>
            <person name="Ma J."/>
        </authorList>
    </citation>
    <scope>NUCLEOTIDE SEQUENCE [LARGE SCALE GENOMIC DNA]</scope>
    <source>
        <strain evidence="3 4">CGMCC 1.12562</strain>
    </source>
</reference>
<dbReference type="AlphaFoldDB" id="A0ABD5NA02"/>
<evidence type="ECO:0000256" key="1">
    <source>
        <dbReference type="SAM" id="MobiDB-lite"/>
    </source>
</evidence>
<comment type="caution">
    <text evidence="3">The sequence shown here is derived from an EMBL/GenBank/DDBJ whole genome shotgun (WGS) entry which is preliminary data.</text>
</comment>
<dbReference type="GeneID" id="69117819"/>
<keyword evidence="4" id="KW-1185">Reference proteome</keyword>
<gene>
    <name evidence="3" type="ORF">ACFOKC_00890</name>
</gene>
<dbReference type="InterPro" id="IPR057167">
    <property type="entry name" value="DUF7845"/>
</dbReference>
<dbReference type="RefSeq" id="WP_232569008.1">
    <property type="nucleotide sequence ID" value="NZ_CP089466.1"/>
</dbReference>
<proteinExistence type="predicted"/>
<evidence type="ECO:0000313" key="4">
    <source>
        <dbReference type="Proteomes" id="UP001595660"/>
    </source>
</evidence>
<protein>
    <recommendedName>
        <fullName evidence="2">DUF7845 domain-containing protein</fullName>
    </recommendedName>
</protein>
<organism evidence="3 4">
    <name type="scientific">Halobacterium litoreum</name>
    <dbReference type="NCBI Taxonomy" id="2039234"/>
    <lineage>
        <taxon>Archaea</taxon>
        <taxon>Methanobacteriati</taxon>
        <taxon>Methanobacteriota</taxon>
        <taxon>Stenosarchaea group</taxon>
        <taxon>Halobacteria</taxon>
        <taxon>Halobacteriales</taxon>
        <taxon>Halobacteriaceae</taxon>
        <taxon>Halobacterium</taxon>
    </lineage>
</organism>
<dbReference type="EMBL" id="JBHRWN010000002">
    <property type="protein sequence ID" value="MFC3476271.1"/>
    <property type="molecule type" value="Genomic_DNA"/>
</dbReference>
<name>A0ABD5NA02_9EURY</name>
<evidence type="ECO:0000259" key="2">
    <source>
        <dbReference type="Pfam" id="PF25227"/>
    </source>
</evidence>
<evidence type="ECO:0000313" key="3">
    <source>
        <dbReference type="EMBL" id="MFC3476271.1"/>
    </source>
</evidence>
<feature type="domain" description="DUF7845" evidence="2">
    <location>
        <begin position="110"/>
        <end position="386"/>
    </location>
</feature>
<dbReference type="Proteomes" id="UP001595660">
    <property type="component" value="Unassembled WGS sequence"/>
</dbReference>
<feature type="region of interest" description="Disordered" evidence="1">
    <location>
        <begin position="578"/>
        <end position="608"/>
    </location>
</feature>
<accession>A0ABD5NA02</accession>
<feature type="compositionally biased region" description="Acidic residues" evidence="1">
    <location>
        <begin position="584"/>
        <end position="608"/>
    </location>
</feature>
<dbReference type="Pfam" id="PF25227">
    <property type="entry name" value="DUF7845"/>
    <property type="match status" value="1"/>
</dbReference>
<sequence>MSRSDTPPAVSRVRNPYESLDLDRAEGITTTRCVLPQGARHGGGGKFVLADTDRAGDGVTSKFDLGDDGRRIPNGSVYQHARAAWYAHEDDFITNPHTGRDYAVLTRSYEHPAEDEDDEYAVTLRSSPWKAGTGTSDDYSPWYSYDLTVQPINDDGSIAWKRTPPRSLSLKLEPQDEALVYPDGNDFRLPHGEGTLVRVQSTWVDQTEEFLERAAHLLGHTLNYGVRQKDVVTESAGFGKAEVHHRADETVEGDIVHTIRQSAELLAKHDADVETTGVHEDSKWLEAKIRTSEWEQLGFPRLDAEILIKLYYPKDPDRVDYPLDQPKLEVALNGKETVVDEETGQRSEKMIPWERWDEVMAILDEILLSHLQWADVTEADLVADDYSDGPENPRVQWNHPEGRRYWLRKHYESLQPALYREATRTRTDLVLDILDVVRRRGQVTYEDLVAETGAAKRTIREHVRRLADGVGGDDAPGLLSRTRGAKTLVAFSSRYLEDLGADAIDAIQADREELAEDRSDRADDRVHDHLTDLGLSDDDADTLVEAVREDAVYTRDDLRDADEPDDLEGIVDDLGLDVDLSTTSDEDSDDRADEPDADDVANWEPFDEVPIDGQALGYALDEDAIDAEHVRVRVDPYPRLTD</sequence>